<dbReference type="InterPro" id="IPR007219">
    <property type="entry name" value="XnlR_reg_dom"/>
</dbReference>
<organism evidence="3 4">
    <name type="scientific">Massarina eburnea CBS 473.64</name>
    <dbReference type="NCBI Taxonomy" id="1395130"/>
    <lineage>
        <taxon>Eukaryota</taxon>
        <taxon>Fungi</taxon>
        <taxon>Dikarya</taxon>
        <taxon>Ascomycota</taxon>
        <taxon>Pezizomycotina</taxon>
        <taxon>Dothideomycetes</taxon>
        <taxon>Pleosporomycetidae</taxon>
        <taxon>Pleosporales</taxon>
        <taxon>Massarineae</taxon>
        <taxon>Massarinaceae</taxon>
        <taxon>Massarina</taxon>
    </lineage>
</organism>
<dbReference type="GO" id="GO:0008270">
    <property type="term" value="F:zinc ion binding"/>
    <property type="evidence" value="ECO:0007669"/>
    <property type="project" value="InterPro"/>
</dbReference>
<dbReference type="OrthoDB" id="2123952at2759"/>
<feature type="domain" description="Xylanolytic transcriptional activator regulatory" evidence="2">
    <location>
        <begin position="124"/>
        <end position="197"/>
    </location>
</feature>
<gene>
    <name evidence="3" type="ORF">P280DRAFT_486464</name>
</gene>
<protein>
    <recommendedName>
        <fullName evidence="2">Xylanolytic transcriptional activator regulatory domain-containing protein</fullName>
    </recommendedName>
</protein>
<keyword evidence="1" id="KW-0539">Nucleus</keyword>
<proteinExistence type="predicted"/>
<evidence type="ECO:0000313" key="4">
    <source>
        <dbReference type="Proteomes" id="UP000799753"/>
    </source>
</evidence>
<reference evidence="3" key="1">
    <citation type="journal article" date="2020" name="Stud. Mycol.">
        <title>101 Dothideomycetes genomes: a test case for predicting lifestyles and emergence of pathogens.</title>
        <authorList>
            <person name="Haridas S."/>
            <person name="Albert R."/>
            <person name="Binder M."/>
            <person name="Bloem J."/>
            <person name="Labutti K."/>
            <person name="Salamov A."/>
            <person name="Andreopoulos B."/>
            <person name="Baker S."/>
            <person name="Barry K."/>
            <person name="Bills G."/>
            <person name="Bluhm B."/>
            <person name="Cannon C."/>
            <person name="Castanera R."/>
            <person name="Culley D."/>
            <person name="Daum C."/>
            <person name="Ezra D."/>
            <person name="Gonzalez J."/>
            <person name="Henrissat B."/>
            <person name="Kuo A."/>
            <person name="Liang C."/>
            <person name="Lipzen A."/>
            <person name="Lutzoni F."/>
            <person name="Magnuson J."/>
            <person name="Mondo S."/>
            <person name="Nolan M."/>
            <person name="Ohm R."/>
            <person name="Pangilinan J."/>
            <person name="Park H.-J."/>
            <person name="Ramirez L."/>
            <person name="Alfaro M."/>
            <person name="Sun H."/>
            <person name="Tritt A."/>
            <person name="Yoshinaga Y."/>
            <person name="Zwiers L.-H."/>
            <person name="Turgeon B."/>
            <person name="Goodwin S."/>
            <person name="Spatafora J."/>
            <person name="Crous P."/>
            <person name="Grigoriev I."/>
        </authorList>
    </citation>
    <scope>NUCLEOTIDE SEQUENCE</scope>
    <source>
        <strain evidence="3">CBS 473.64</strain>
    </source>
</reference>
<dbReference type="GO" id="GO:0003700">
    <property type="term" value="F:DNA-binding transcription factor activity"/>
    <property type="evidence" value="ECO:0007669"/>
    <property type="project" value="InterPro"/>
</dbReference>
<dbReference type="CDD" id="cd12148">
    <property type="entry name" value="fungal_TF_MHR"/>
    <property type="match status" value="1"/>
</dbReference>
<dbReference type="PANTHER" id="PTHR46910">
    <property type="entry name" value="TRANSCRIPTION FACTOR PDR1"/>
    <property type="match status" value="1"/>
</dbReference>
<accession>A0A6A6SET1</accession>
<dbReference type="AlphaFoldDB" id="A0A6A6SET1"/>
<dbReference type="PANTHER" id="PTHR46910:SF25">
    <property type="entry name" value="ABC-TRANSPORTER-REGULATING TRANSCRIPTION FACTOR"/>
    <property type="match status" value="1"/>
</dbReference>
<keyword evidence="4" id="KW-1185">Reference proteome</keyword>
<evidence type="ECO:0000256" key="1">
    <source>
        <dbReference type="ARBA" id="ARBA00023242"/>
    </source>
</evidence>
<name>A0A6A6SET1_9PLEO</name>
<dbReference type="GO" id="GO:0003677">
    <property type="term" value="F:DNA binding"/>
    <property type="evidence" value="ECO:0007669"/>
    <property type="project" value="InterPro"/>
</dbReference>
<dbReference type="GO" id="GO:0006351">
    <property type="term" value="P:DNA-templated transcription"/>
    <property type="evidence" value="ECO:0007669"/>
    <property type="project" value="InterPro"/>
</dbReference>
<evidence type="ECO:0000313" key="3">
    <source>
        <dbReference type="EMBL" id="KAF2645213.1"/>
    </source>
</evidence>
<dbReference type="SMART" id="SM00906">
    <property type="entry name" value="Fungal_trans"/>
    <property type="match status" value="1"/>
</dbReference>
<dbReference type="Pfam" id="PF04082">
    <property type="entry name" value="Fungal_trans"/>
    <property type="match status" value="1"/>
</dbReference>
<dbReference type="Proteomes" id="UP000799753">
    <property type="component" value="Unassembled WGS sequence"/>
</dbReference>
<dbReference type="InterPro" id="IPR050987">
    <property type="entry name" value="AtrR-like"/>
</dbReference>
<sequence length="417" mass="46239">MTLRILSPIISFHNVTMALPSIGHVLPIIKTFLSNLNATLPLLHDATLLRLVNFYQVPYSRRDPVAWAAINTVLALAYRNDLLSSSDTNLSVEYLNKAESVLSCIMLGDNQLLNIQASPDLTPSLILIGTTMRLAHKIGLHDRAASSHMAAVEARERACVFWMAYILDKDLSMRSKQPSIQLDDDVDLELSSHEVFQRQLNYVSRTDTSVGSGTIATRRNRGVIEERLHAIQSIACALEAWKASIPFQFSASMAPGTISPTELQLLSVLYSTSLACTTLLNQASAWNTYWIDGIRKYTVEGISPTLPSQWGAVVDEARQLTVLLATDRTTGCSHMPAMLLLTFNNMHMPQHDQLSLDNQSVETGLKMLNQVAGETQSEIVRSFHKTCAGLYRDAQRKHAETIVIVNSLDLFAYIKIS</sequence>
<evidence type="ECO:0000259" key="2">
    <source>
        <dbReference type="SMART" id="SM00906"/>
    </source>
</evidence>
<dbReference type="EMBL" id="MU006777">
    <property type="protein sequence ID" value="KAF2645213.1"/>
    <property type="molecule type" value="Genomic_DNA"/>
</dbReference>